<dbReference type="AlphaFoldDB" id="A0A9D2EHJ3"/>
<dbReference type="Proteomes" id="UP000824037">
    <property type="component" value="Unassembled WGS sequence"/>
</dbReference>
<dbReference type="InterPro" id="IPR039424">
    <property type="entry name" value="SBP_5"/>
</dbReference>
<dbReference type="PANTHER" id="PTHR30290:SF62">
    <property type="entry name" value="OLIGOPEPTIDE ABC TRANSPORTER, PERIPLASMIC OLIGOPEPTIDE-BINDING PROTEIN"/>
    <property type="match status" value="1"/>
</dbReference>
<evidence type="ECO:0000313" key="3">
    <source>
        <dbReference type="EMBL" id="HIZ37500.1"/>
    </source>
</evidence>
<protein>
    <submittedName>
        <fullName evidence="3">ABC transporter substrate-binding protein</fullName>
    </submittedName>
</protein>
<accession>A0A9D2EHJ3</accession>
<dbReference type="EMBL" id="DXBY01000297">
    <property type="protein sequence ID" value="HIZ37500.1"/>
    <property type="molecule type" value="Genomic_DNA"/>
</dbReference>
<proteinExistence type="predicted"/>
<feature type="region of interest" description="Disordered" evidence="1">
    <location>
        <begin position="649"/>
        <end position="671"/>
    </location>
</feature>
<evidence type="ECO:0000259" key="2">
    <source>
        <dbReference type="Pfam" id="PF00496"/>
    </source>
</evidence>
<evidence type="ECO:0000313" key="4">
    <source>
        <dbReference type="Proteomes" id="UP000824037"/>
    </source>
</evidence>
<dbReference type="SUPFAM" id="SSF53850">
    <property type="entry name" value="Periplasmic binding protein-like II"/>
    <property type="match status" value="1"/>
</dbReference>
<dbReference type="PROSITE" id="PS51318">
    <property type="entry name" value="TAT"/>
    <property type="match status" value="1"/>
</dbReference>
<feature type="region of interest" description="Disordered" evidence="1">
    <location>
        <begin position="47"/>
        <end position="70"/>
    </location>
</feature>
<dbReference type="InterPro" id="IPR000914">
    <property type="entry name" value="SBP_5_dom"/>
</dbReference>
<name>A0A9D2EHJ3_9MICO</name>
<dbReference type="GO" id="GO:0015833">
    <property type="term" value="P:peptide transport"/>
    <property type="evidence" value="ECO:0007669"/>
    <property type="project" value="TreeGrafter"/>
</dbReference>
<dbReference type="InterPro" id="IPR006311">
    <property type="entry name" value="TAT_signal"/>
</dbReference>
<feature type="domain" description="Solute-binding protein family 5" evidence="2">
    <location>
        <begin position="142"/>
        <end position="559"/>
    </location>
</feature>
<reference evidence="3" key="2">
    <citation type="submission" date="2021-04" db="EMBL/GenBank/DDBJ databases">
        <authorList>
            <person name="Gilroy R."/>
        </authorList>
    </citation>
    <scope>NUCLEOTIDE SEQUENCE</scope>
    <source>
        <strain evidence="3">ChiGjej4B4-7305</strain>
    </source>
</reference>
<dbReference type="CDD" id="cd08500">
    <property type="entry name" value="PBP2_NikA_DppA_OppA_like_4"/>
    <property type="match status" value="1"/>
</dbReference>
<comment type="caution">
    <text evidence="3">The sequence shown here is derived from an EMBL/GenBank/DDBJ whole genome shotgun (WGS) entry which is preliminary data.</text>
</comment>
<dbReference type="Pfam" id="PF00496">
    <property type="entry name" value="SBP_bac_5"/>
    <property type="match status" value="1"/>
</dbReference>
<dbReference type="Gene3D" id="3.10.105.10">
    <property type="entry name" value="Dipeptide-binding Protein, Domain 3"/>
    <property type="match status" value="1"/>
</dbReference>
<evidence type="ECO:0000256" key="1">
    <source>
        <dbReference type="SAM" id="MobiDB-lite"/>
    </source>
</evidence>
<feature type="compositionally biased region" description="Gly residues" evidence="1">
    <location>
        <begin position="51"/>
        <end position="61"/>
    </location>
</feature>
<gene>
    <name evidence="3" type="ORF">H9815_17115</name>
</gene>
<dbReference type="PANTHER" id="PTHR30290">
    <property type="entry name" value="PERIPLASMIC BINDING COMPONENT OF ABC TRANSPORTER"/>
    <property type="match status" value="1"/>
</dbReference>
<dbReference type="Gene3D" id="3.40.190.10">
    <property type="entry name" value="Periplasmic binding protein-like II"/>
    <property type="match status" value="1"/>
</dbReference>
<organism evidence="3 4">
    <name type="scientific">Candidatus Ruania gallistercoris</name>
    <dbReference type="NCBI Taxonomy" id="2838746"/>
    <lineage>
        <taxon>Bacteria</taxon>
        <taxon>Bacillati</taxon>
        <taxon>Actinomycetota</taxon>
        <taxon>Actinomycetes</taxon>
        <taxon>Micrococcales</taxon>
        <taxon>Ruaniaceae</taxon>
        <taxon>Ruania</taxon>
    </lineage>
</organism>
<dbReference type="GO" id="GO:1904680">
    <property type="term" value="F:peptide transmembrane transporter activity"/>
    <property type="evidence" value="ECO:0007669"/>
    <property type="project" value="TreeGrafter"/>
</dbReference>
<sequence>MMFPTTAKSGAREDLWSRAVSRRSLLVTGGGLAATASLAGCSFFDTDPAQEGGGGGGGGPKGPEAPSLADQVEAGDLPPVEERLPTTPLEVQPLNEIGQYGGTWRSAMVTEEDRTWLEQAIGYEPLIRWIPGWTDKPGTEEIIANVCESFEELEEGRVFQFTLREGMKWSDGEPVTDEDFRFAFEDVNVYPDLHPGGIYTLWTNVNEPEKPAAFESDGNVIRYVFDDPKPGFLEEIASGTTMVLPKHYFEQFHDKYNDNIDEVVAENSLDDWIQLWESKNEAFTDVDRPTLYPWKLTTALGDGSYVEAVRNPYYWKVDPDGSQLPYMDAIRCEILQDVEVELLKITNGELDMQMRNFDTIRNLPVVSENQESGDYRLFTVSPQGPCAMMIGFNQTLENDRKREIYSNKDFRIGLSYAINRQRIIDTIYAGQTIPWQGAPVEGHPAYDEEFGTQYTEYSVEKANEALDRAGYTEKDSNGFRLAEGERINMTVLVPATMPDHLDAFEMIKADWAEVGVEVNVTPLAETLYWERVEANQAELSTWTGGGFEIRATQGSNHYFVPSNPRGASRYGHDWAKWYRGESSEEPPEIIQEQLALFDEMRTTYDADEATELARQVLEIAKDQFFYIGICTEPDGYGVVKNNVGNVPEEMPGDVGFQPPGPTNPETYFFSE</sequence>
<reference evidence="3" key="1">
    <citation type="journal article" date="2021" name="PeerJ">
        <title>Extensive microbial diversity within the chicken gut microbiome revealed by metagenomics and culture.</title>
        <authorList>
            <person name="Gilroy R."/>
            <person name="Ravi A."/>
            <person name="Getino M."/>
            <person name="Pursley I."/>
            <person name="Horton D.L."/>
            <person name="Alikhan N.F."/>
            <person name="Baker D."/>
            <person name="Gharbi K."/>
            <person name="Hall N."/>
            <person name="Watson M."/>
            <person name="Adriaenssens E.M."/>
            <person name="Foster-Nyarko E."/>
            <person name="Jarju S."/>
            <person name="Secka A."/>
            <person name="Antonio M."/>
            <person name="Oren A."/>
            <person name="Chaudhuri R.R."/>
            <person name="La Ragione R."/>
            <person name="Hildebrand F."/>
            <person name="Pallen M.J."/>
        </authorList>
    </citation>
    <scope>NUCLEOTIDE SEQUENCE</scope>
    <source>
        <strain evidence="3">ChiGjej4B4-7305</strain>
    </source>
</reference>